<organism evidence="8 9">
    <name type="scientific">Pleodorina starrii</name>
    <dbReference type="NCBI Taxonomy" id="330485"/>
    <lineage>
        <taxon>Eukaryota</taxon>
        <taxon>Viridiplantae</taxon>
        <taxon>Chlorophyta</taxon>
        <taxon>core chlorophytes</taxon>
        <taxon>Chlorophyceae</taxon>
        <taxon>CS clade</taxon>
        <taxon>Chlamydomonadales</taxon>
        <taxon>Volvocaceae</taxon>
        <taxon>Pleodorina</taxon>
    </lineage>
</organism>
<feature type="transmembrane region" description="Helical" evidence="6">
    <location>
        <begin position="337"/>
        <end position="370"/>
    </location>
</feature>
<accession>A0A9W6BRK3</accession>
<reference evidence="8 9" key="1">
    <citation type="journal article" date="2023" name="Commun. Biol.">
        <title>Reorganization of the ancestral sex-determining regions during the evolution of trioecy in Pleodorina starrii.</title>
        <authorList>
            <person name="Takahashi K."/>
            <person name="Suzuki S."/>
            <person name="Kawai-Toyooka H."/>
            <person name="Yamamoto K."/>
            <person name="Hamaji T."/>
            <person name="Ootsuki R."/>
            <person name="Yamaguchi H."/>
            <person name="Kawachi M."/>
            <person name="Higashiyama T."/>
            <person name="Nozaki H."/>
        </authorList>
    </citation>
    <scope>NUCLEOTIDE SEQUENCE [LARGE SCALE GENOMIC DNA]</scope>
    <source>
        <strain evidence="8 9">NIES-4479</strain>
    </source>
</reference>
<evidence type="ECO:0000259" key="7">
    <source>
        <dbReference type="Pfam" id="PF01061"/>
    </source>
</evidence>
<feature type="transmembrane region" description="Helical" evidence="6">
    <location>
        <begin position="390"/>
        <end position="414"/>
    </location>
</feature>
<evidence type="ECO:0000313" key="9">
    <source>
        <dbReference type="Proteomes" id="UP001165080"/>
    </source>
</evidence>
<feature type="domain" description="ABC-2 type transporter transmembrane" evidence="7">
    <location>
        <begin position="395"/>
        <end position="582"/>
    </location>
</feature>
<dbReference type="SUPFAM" id="SSF52540">
    <property type="entry name" value="P-loop containing nucleoside triphosphate hydrolases"/>
    <property type="match status" value="1"/>
</dbReference>
<gene>
    <name evidence="8" type="primary">PLEST003814</name>
    <name evidence="8" type="ORF">PLESTB_001104700</name>
</gene>
<feature type="transmembrane region" description="Helical" evidence="6">
    <location>
        <begin position="502"/>
        <end position="524"/>
    </location>
</feature>
<sequence length="636" mass="67866">MAKGISGGQAKRTNIGIALISNPRVLFLDEPTSGLDSYTAHEVMKVVSGLVADGTTIAATIHSPTAAIFALFDRVMLLVRGQLVYFGPQGLPALQFAAAEWPSATVASQLLALHRAADAVNAAASGGVAQQQKKPQQGAGGGGDGGVFLAAAAAAEHVQPISALAFNNAEVLVETVTEADLGGRAEELVDVYKNSDLRKENNRQLELYLAAETVRSIRPPPSSTCKRKDETGQQVTAVSLLGSGKSDGVISKRDEEFGTAIQNLPGAVDTPGDVSPVRARAPAVTTTTTTAASTTAAGSALAIVTVPDGDDAQRHSVSVSEKVAQELATRSETVIPWYWGVLILLKVVIGATAAAAAAATSVVVSTAAAAAAAPPRPPPPYRTGHNIRSLAWLGPRIADKLLASFVILTLYMGVGDELEAKNIMNITAALFMWSLLPAFGAASYVPALVLERRLFVRERSDGLYRAFTYLAAKLVEELLLALVITLAFSAYVFYGLQLRGDWVVFCLVYFVDLSVGIVLAYLIAAMSPNMDVANAAFPGFVVTLLFFAGQLMTLEAMPVWWKWYSRIDFLRYAWGALMVNQFEDNDPEFAGGLTVLQYYGLQGADKWAYLGYLSLFWLVFAVLALLALTYMRHQKR</sequence>
<dbReference type="GO" id="GO:0016020">
    <property type="term" value="C:membrane"/>
    <property type="evidence" value="ECO:0007669"/>
    <property type="project" value="UniProtKB-SubCell"/>
</dbReference>
<feature type="transmembrane region" description="Helical" evidence="6">
    <location>
        <begin position="478"/>
        <end position="496"/>
    </location>
</feature>
<dbReference type="InterPro" id="IPR050352">
    <property type="entry name" value="ABCG_transporters"/>
</dbReference>
<evidence type="ECO:0000256" key="2">
    <source>
        <dbReference type="ARBA" id="ARBA00022448"/>
    </source>
</evidence>
<dbReference type="InterPro" id="IPR013525">
    <property type="entry name" value="ABC2_TM"/>
</dbReference>
<dbReference type="EMBL" id="BRXU01000015">
    <property type="protein sequence ID" value="GLC56437.1"/>
    <property type="molecule type" value="Genomic_DNA"/>
</dbReference>
<comment type="subcellular location">
    <subcellularLocation>
        <location evidence="1">Membrane</location>
        <topology evidence="1">Multi-pass membrane protein</topology>
    </subcellularLocation>
</comment>
<feature type="transmembrane region" description="Helical" evidence="6">
    <location>
        <begin position="536"/>
        <end position="561"/>
    </location>
</feature>
<keyword evidence="2" id="KW-0813">Transport</keyword>
<feature type="transmembrane region" description="Helical" evidence="6">
    <location>
        <begin position="609"/>
        <end position="631"/>
    </location>
</feature>
<dbReference type="Proteomes" id="UP001165080">
    <property type="component" value="Unassembled WGS sequence"/>
</dbReference>
<evidence type="ECO:0000256" key="6">
    <source>
        <dbReference type="SAM" id="Phobius"/>
    </source>
</evidence>
<evidence type="ECO:0000256" key="4">
    <source>
        <dbReference type="ARBA" id="ARBA00022989"/>
    </source>
</evidence>
<dbReference type="PANTHER" id="PTHR48041">
    <property type="entry name" value="ABC TRANSPORTER G FAMILY MEMBER 28"/>
    <property type="match status" value="1"/>
</dbReference>
<protein>
    <recommendedName>
        <fullName evidence="7">ABC-2 type transporter transmembrane domain-containing protein</fullName>
    </recommendedName>
</protein>
<dbReference type="PANTHER" id="PTHR48041:SF91">
    <property type="entry name" value="ABC TRANSPORTER G FAMILY MEMBER 28"/>
    <property type="match status" value="1"/>
</dbReference>
<evidence type="ECO:0000313" key="8">
    <source>
        <dbReference type="EMBL" id="GLC56437.1"/>
    </source>
</evidence>
<proteinExistence type="predicted"/>
<evidence type="ECO:0000256" key="1">
    <source>
        <dbReference type="ARBA" id="ARBA00004141"/>
    </source>
</evidence>
<dbReference type="AlphaFoldDB" id="A0A9W6BRK3"/>
<dbReference type="Gene3D" id="3.40.50.300">
    <property type="entry name" value="P-loop containing nucleotide triphosphate hydrolases"/>
    <property type="match status" value="1"/>
</dbReference>
<dbReference type="InterPro" id="IPR027417">
    <property type="entry name" value="P-loop_NTPase"/>
</dbReference>
<feature type="transmembrane region" description="Helical" evidence="6">
    <location>
        <begin position="426"/>
        <end position="450"/>
    </location>
</feature>
<dbReference type="GO" id="GO:0140359">
    <property type="term" value="F:ABC-type transporter activity"/>
    <property type="evidence" value="ECO:0007669"/>
    <property type="project" value="InterPro"/>
</dbReference>
<keyword evidence="9" id="KW-1185">Reference proteome</keyword>
<keyword evidence="5 6" id="KW-0472">Membrane</keyword>
<evidence type="ECO:0000256" key="5">
    <source>
        <dbReference type="ARBA" id="ARBA00023136"/>
    </source>
</evidence>
<dbReference type="Pfam" id="PF01061">
    <property type="entry name" value="ABC2_membrane"/>
    <property type="match status" value="1"/>
</dbReference>
<comment type="caution">
    <text evidence="8">The sequence shown here is derived from an EMBL/GenBank/DDBJ whole genome shotgun (WGS) entry which is preliminary data.</text>
</comment>
<name>A0A9W6BRK3_9CHLO</name>
<keyword evidence="4 6" id="KW-1133">Transmembrane helix</keyword>
<keyword evidence="3 6" id="KW-0812">Transmembrane</keyword>
<evidence type="ECO:0000256" key="3">
    <source>
        <dbReference type="ARBA" id="ARBA00022692"/>
    </source>
</evidence>